<dbReference type="SUPFAM" id="SSF55103">
    <property type="entry name" value="FAD-linked oxidases, C-terminal domain"/>
    <property type="match status" value="1"/>
</dbReference>
<evidence type="ECO:0000256" key="10">
    <source>
        <dbReference type="ARBA" id="ARBA00051436"/>
    </source>
</evidence>
<feature type="transmembrane region" description="Helical" evidence="12">
    <location>
        <begin position="56"/>
        <end position="78"/>
    </location>
</feature>
<dbReference type="EMBL" id="KQ087193">
    <property type="protein sequence ID" value="KLT43615.1"/>
    <property type="molecule type" value="Genomic_DNA"/>
</dbReference>
<comment type="similarity">
    <text evidence="3">Belongs to the FAD-binding oxidoreductase/transferase type 4 family.</text>
</comment>
<comment type="subcellular location">
    <subcellularLocation>
        <location evidence="2">Mitochondrion</location>
    </subcellularLocation>
</comment>
<dbReference type="GeneID" id="28983304"/>
<dbReference type="GO" id="GO:0005739">
    <property type="term" value="C:mitochondrion"/>
    <property type="evidence" value="ECO:0007669"/>
    <property type="project" value="UniProtKB-SubCell"/>
</dbReference>
<dbReference type="InterPro" id="IPR016164">
    <property type="entry name" value="FAD-linked_Oxase-like_C"/>
</dbReference>
<evidence type="ECO:0000256" key="8">
    <source>
        <dbReference type="ARBA" id="ARBA00023128"/>
    </source>
</evidence>
<evidence type="ECO:0000256" key="6">
    <source>
        <dbReference type="ARBA" id="ARBA00022946"/>
    </source>
</evidence>
<dbReference type="PANTHER" id="PTHR11748">
    <property type="entry name" value="D-LACTATE DEHYDROGENASE"/>
    <property type="match status" value="1"/>
</dbReference>
<dbReference type="InterPro" id="IPR016171">
    <property type="entry name" value="Vanillyl_alc_oxidase_C-sub2"/>
</dbReference>
<dbReference type="GO" id="GO:0004458">
    <property type="term" value="F:D-lactate dehydrogenase (cytochrome) activity"/>
    <property type="evidence" value="ECO:0007669"/>
    <property type="project" value="UniProtKB-EC"/>
</dbReference>
<dbReference type="InterPro" id="IPR036318">
    <property type="entry name" value="FAD-bd_PCMH-like_sf"/>
</dbReference>
<keyword evidence="12" id="KW-0812">Transmembrane</keyword>
<comment type="cofactor">
    <cofactor evidence="1">
        <name>FAD</name>
        <dbReference type="ChEBI" id="CHEBI:57692"/>
    </cofactor>
</comment>
<evidence type="ECO:0000256" key="9">
    <source>
        <dbReference type="ARBA" id="ARBA00038897"/>
    </source>
</evidence>
<dbReference type="Pfam" id="PF01565">
    <property type="entry name" value="FAD_binding_4"/>
    <property type="match status" value="1"/>
</dbReference>
<dbReference type="Gene3D" id="3.30.70.2740">
    <property type="match status" value="1"/>
</dbReference>
<evidence type="ECO:0000313" key="15">
    <source>
        <dbReference type="Proteomes" id="UP000053611"/>
    </source>
</evidence>
<dbReference type="GO" id="GO:0071949">
    <property type="term" value="F:FAD binding"/>
    <property type="evidence" value="ECO:0007669"/>
    <property type="project" value="InterPro"/>
</dbReference>
<evidence type="ECO:0000259" key="13">
    <source>
        <dbReference type="PROSITE" id="PS51387"/>
    </source>
</evidence>
<name>A0A0J0XR97_9TREE</name>
<dbReference type="PROSITE" id="PS51387">
    <property type="entry name" value="FAD_PCMH"/>
    <property type="match status" value="1"/>
</dbReference>
<dbReference type="Proteomes" id="UP000053611">
    <property type="component" value="Unassembled WGS sequence"/>
</dbReference>
<dbReference type="RefSeq" id="XP_018280106.1">
    <property type="nucleotide sequence ID" value="XM_018422701.1"/>
</dbReference>
<evidence type="ECO:0000256" key="11">
    <source>
        <dbReference type="SAM" id="MobiDB-lite"/>
    </source>
</evidence>
<keyword evidence="6" id="KW-0809">Transit peptide</keyword>
<dbReference type="PANTHER" id="PTHR11748:SF111">
    <property type="entry name" value="D-LACTATE DEHYDROGENASE, MITOCHONDRIAL-RELATED"/>
    <property type="match status" value="1"/>
</dbReference>
<dbReference type="FunFam" id="1.10.45.10:FF:000001">
    <property type="entry name" value="D-lactate dehydrogenase mitochondrial"/>
    <property type="match status" value="1"/>
</dbReference>
<dbReference type="STRING" id="879819.A0A0J0XR97"/>
<dbReference type="GO" id="GO:0008720">
    <property type="term" value="F:D-lactate dehydrogenase (NAD+) activity"/>
    <property type="evidence" value="ECO:0007669"/>
    <property type="project" value="TreeGrafter"/>
</dbReference>
<dbReference type="InterPro" id="IPR016166">
    <property type="entry name" value="FAD-bd_PCMH"/>
</dbReference>
<protein>
    <recommendedName>
        <fullName evidence="9">D-lactate dehydrogenase (cytochrome)</fullName>
        <ecNumber evidence="9">1.1.2.4</ecNumber>
    </recommendedName>
</protein>
<dbReference type="InterPro" id="IPR016169">
    <property type="entry name" value="FAD-bd_PCMH_sub2"/>
</dbReference>
<feature type="region of interest" description="Disordered" evidence="11">
    <location>
        <begin position="13"/>
        <end position="38"/>
    </location>
</feature>
<keyword evidence="15" id="KW-1185">Reference proteome</keyword>
<dbReference type="Pfam" id="PF02913">
    <property type="entry name" value="FAD-oxidase_C"/>
    <property type="match status" value="1"/>
</dbReference>
<keyword evidence="5" id="KW-0274">FAD</keyword>
<dbReference type="Gene3D" id="1.10.45.10">
    <property type="entry name" value="Vanillyl-alcohol Oxidase, Chain A, domain 4"/>
    <property type="match status" value="1"/>
</dbReference>
<evidence type="ECO:0000313" key="14">
    <source>
        <dbReference type="EMBL" id="KLT43615.1"/>
    </source>
</evidence>
<keyword evidence="4" id="KW-0285">Flavoprotein</keyword>
<evidence type="ECO:0000256" key="4">
    <source>
        <dbReference type="ARBA" id="ARBA00022630"/>
    </source>
</evidence>
<sequence>MFPRLRPATRSVRLPATPARRFSSTPRPRAPAPAHDGARAEHAAYQASIAAAKRRWWIQQGVILAGVLGFGYTGYILGRSLAPLKVQMQGLLTTPDASALLDKTQPQYGSVADYRACIGEIAELFAKRGKADRVSTDEDDLRSHGISDWSYHEAELPTVVVWVESTEEVQDIVRLSSKYRVPITPFSGGTSLEGHFASPFGGISLDVSLMDKIISVSEADGEAVCQPGVKWEDLNAHLAKQGIPLFFPIDPGPGATLGGMAGTGCSGTNAVRYGTAKGEWFLNLTVVLPTGEVIKTRSKARKSSAGWDATKIFLGAEGTLGIVTECTVKLAPLLPTKVAVMNFPGVEEAVRAATEIVNAGYPVQCVEYLDSRTMKAINAGGIAGKKYPEQDSLFFKFQGTDGMMKETSRGVAAIAARHGGRDMQFSQSDADADKLWEGRKAALWSVLALREDGRVWTTDVCVPISKLPRLVRETAADFEGRGLEACHFGHVGDGNVHTLALFSDEEELERVRDAVHEMVERAIRLGGTCSGEHGVGLGKIEYLPMELGTGTVNFMEGIKRYVDPLNLFNPGKVYPNIKPQGPKKEE</sequence>
<keyword evidence="12" id="KW-1133">Transmembrane helix</keyword>
<dbReference type="GO" id="GO:1903457">
    <property type="term" value="P:lactate catabolic process"/>
    <property type="evidence" value="ECO:0007669"/>
    <property type="project" value="TreeGrafter"/>
</dbReference>
<evidence type="ECO:0000256" key="12">
    <source>
        <dbReference type="SAM" id="Phobius"/>
    </source>
</evidence>
<feature type="compositionally biased region" description="Low complexity" evidence="11">
    <location>
        <begin position="18"/>
        <end position="35"/>
    </location>
</feature>
<accession>A0A0J0XR97</accession>
<proteinExistence type="inferred from homology"/>
<evidence type="ECO:0000256" key="1">
    <source>
        <dbReference type="ARBA" id="ARBA00001974"/>
    </source>
</evidence>
<dbReference type="InterPro" id="IPR004113">
    <property type="entry name" value="FAD-bd_oxidored_4_C"/>
</dbReference>
<dbReference type="EC" id="1.1.2.4" evidence="9"/>
<keyword evidence="12" id="KW-0472">Membrane</keyword>
<gene>
    <name evidence="14" type="ORF">CC85DRAFT_284323</name>
</gene>
<dbReference type="OrthoDB" id="7786253at2759"/>
<dbReference type="InterPro" id="IPR006094">
    <property type="entry name" value="Oxid_FAD_bind_N"/>
</dbReference>
<dbReference type="FunFam" id="3.30.70.2740:FF:000001">
    <property type="entry name" value="D-lactate dehydrogenase mitochondrial"/>
    <property type="match status" value="1"/>
</dbReference>
<keyword evidence="8" id="KW-0496">Mitochondrion</keyword>
<dbReference type="FunFam" id="3.30.465.10:FF:000014">
    <property type="entry name" value="D-lactate dehydrogenase (Cytochrome), putative"/>
    <property type="match status" value="1"/>
</dbReference>
<reference evidence="14 15" key="1">
    <citation type="submission" date="2015-03" db="EMBL/GenBank/DDBJ databases">
        <title>Genomics and transcriptomics of the oil-accumulating basidiomycete yeast T. oleaginosus allow insights into substrate utilization and the diverse evolutionary trajectories of mating systems in fungi.</title>
        <authorList>
            <consortium name="DOE Joint Genome Institute"/>
            <person name="Kourist R."/>
            <person name="Kracht O."/>
            <person name="Bracharz F."/>
            <person name="Lipzen A."/>
            <person name="Nolan M."/>
            <person name="Ohm R."/>
            <person name="Grigoriev I."/>
            <person name="Sun S."/>
            <person name="Heitman J."/>
            <person name="Bruck T."/>
            <person name="Nowrousian M."/>
        </authorList>
    </citation>
    <scope>NUCLEOTIDE SEQUENCE [LARGE SCALE GENOMIC DNA]</scope>
    <source>
        <strain evidence="14 15">IBC0246</strain>
    </source>
</reference>
<comment type="catalytic activity">
    <reaction evidence="10">
        <text>(R)-lactate + 2 Fe(III)-[cytochrome c] = 2 Fe(II)-[cytochrome c] + pyruvate + 2 H(+)</text>
        <dbReference type="Rhea" id="RHEA:13521"/>
        <dbReference type="Rhea" id="RHEA-COMP:10350"/>
        <dbReference type="Rhea" id="RHEA-COMP:14399"/>
        <dbReference type="ChEBI" id="CHEBI:15361"/>
        <dbReference type="ChEBI" id="CHEBI:15378"/>
        <dbReference type="ChEBI" id="CHEBI:16004"/>
        <dbReference type="ChEBI" id="CHEBI:29033"/>
        <dbReference type="ChEBI" id="CHEBI:29034"/>
        <dbReference type="EC" id="1.1.2.4"/>
    </reaction>
</comment>
<evidence type="ECO:0000256" key="2">
    <source>
        <dbReference type="ARBA" id="ARBA00004173"/>
    </source>
</evidence>
<feature type="domain" description="FAD-binding PCMH-type" evidence="13">
    <location>
        <begin position="153"/>
        <end position="333"/>
    </location>
</feature>
<dbReference type="SUPFAM" id="SSF56176">
    <property type="entry name" value="FAD-binding/transporter-associated domain-like"/>
    <property type="match status" value="1"/>
</dbReference>
<keyword evidence="7" id="KW-0560">Oxidoreductase</keyword>
<evidence type="ECO:0000256" key="3">
    <source>
        <dbReference type="ARBA" id="ARBA00008000"/>
    </source>
</evidence>
<organism evidence="14 15">
    <name type="scientific">Cutaneotrichosporon oleaginosum</name>
    <dbReference type="NCBI Taxonomy" id="879819"/>
    <lineage>
        <taxon>Eukaryota</taxon>
        <taxon>Fungi</taxon>
        <taxon>Dikarya</taxon>
        <taxon>Basidiomycota</taxon>
        <taxon>Agaricomycotina</taxon>
        <taxon>Tremellomycetes</taxon>
        <taxon>Trichosporonales</taxon>
        <taxon>Trichosporonaceae</taxon>
        <taxon>Cutaneotrichosporon</taxon>
    </lineage>
</organism>
<dbReference type="AlphaFoldDB" id="A0A0J0XR97"/>
<evidence type="ECO:0000256" key="7">
    <source>
        <dbReference type="ARBA" id="ARBA00023002"/>
    </source>
</evidence>
<evidence type="ECO:0000256" key="5">
    <source>
        <dbReference type="ARBA" id="ARBA00022827"/>
    </source>
</evidence>
<dbReference type="Gene3D" id="3.30.465.10">
    <property type="match status" value="1"/>
</dbReference>